<keyword evidence="8" id="KW-0732">Signal</keyword>
<dbReference type="GO" id="GO:0046558">
    <property type="term" value="F:arabinan endo-1,5-alpha-L-arabinosidase activity"/>
    <property type="evidence" value="ECO:0007669"/>
    <property type="project" value="UniProtKB-EC"/>
</dbReference>
<feature type="active site" description="Proton acceptor" evidence="5">
    <location>
        <position position="120"/>
    </location>
</feature>
<evidence type="ECO:0000256" key="6">
    <source>
        <dbReference type="PIRSR" id="PIRSR606710-2"/>
    </source>
</evidence>
<dbReference type="PANTHER" id="PTHR43301">
    <property type="entry name" value="ARABINAN ENDO-1,5-ALPHA-L-ARABINOSIDASE"/>
    <property type="match status" value="1"/>
</dbReference>
<dbReference type="Gene3D" id="2.40.128.10">
    <property type="match status" value="1"/>
</dbReference>
<dbReference type="InterPro" id="IPR032291">
    <property type="entry name" value="Abn2_C"/>
</dbReference>
<evidence type="ECO:0000256" key="3">
    <source>
        <dbReference type="ARBA" id="ARBA00022801"/>
    </source>
</evidence>
<dbReference type="RefSeq" id="WP_115154029.1">
    <property type="nucleotide sequence ID" value="NZ_DBFWLE010000027.1"/>
</dbReference>
<organism evidence="10 11">
    <name type="scientific">Segatella buccae</name>
    <dbReference type="NCBI Taxonomy" id="28126"/>
    <lineage>
        <taxon>Bacteria</taxon>
        <taxon>Pseudomonadati</taxon>
        <taxon>Bacteroidota</taxon>
        <taxon>Bacteroidia</taxon>
        <taxon>Bacteroidales</taxon>
        <taxon>Prevotellaceae</taxon>
        <taxon>Segatella</taxon>
    </lineage>
</organism>
<sequence>MTMTKKIFALFLLFAVMAGTQAQIIYKRVSASTTQTAIGNLYFNRNGSADQWSLGTEGAEYSSLLDISKITYITTKKAQQSETNLAEALANYVAPVYEDYYVSTAGWNDRARWNLSQIHDPSVCLAEDGYYYMVQTDAGYGNPQAGKGHFLCRRSKNLVDWEFLGPTMPAGVPVWVEPKLNDIRAKMGLGKSSANFADETQFGFWAPCIRKVKDGLYRMYYVITIPGTINGAGSWSERAFIGLMETATPANANSWVDKGYVITNYSDKGLNFNVTGWQNCYFKFNAIDPSYIITPEGEHWLIYGSWHSGIAAVRLNGDTGKTLAEQGVPWGAENEAAYGKLIFTRTKNDRWQGSEAPEIVYHDGYYYLFMAYDALDVPYNTRVLRSKNVDGPYTTFDGVVADAANGANNNPAVLTHPYKFGSDHGWVGISHCAVFDDGQGNWFYVSQQRFPAHYNGNAYSNALMMGGVRSIKWLSNGWPVVMPERYGAVPQAEIGEAEIAGTWEHIDLGYSYGKQKASSQMTFAADGSITSGIWKGGRWSFNAATNTLTANGVELKVQREVDWEASPRTSTIVYSGLNGTKSYWGKKVR</sequence>
<evidence type="ECO:0000256" key="7">
    <source>
        <dbReference type="RuleBase" id="RU361187"/>
    </source>
</evidence>
<dbReference type="Pfam" id="PF04616">
    <property type="entry name" value="Glyco_hydro_43"/>
    <property type="match status" value="1"/>
</dbReference>
<dbReference type="AlphaFoldDB" id="A0AAQ1UJ05"/>
<dbReference type="Gene3D" id="2.115.10.20">
    <property type="entry name" value="Glycosyl hydrolase domain, family 43"/>
    <property type="match status" value="1"/>
</dbReference>
<evidence type="ECO:0000313" key="10">
    <source>
        <dbReference type="EMBL" id="SUB80749.1"/>
    </source>
</evidence>
<dbReference type="EC" id="3.2.1.99" evidence="10"/>
<dbReference type="PANTHER" id="PTHR43301:SF3">
    <property type="entry name" value="ARABINAN ENDO-1,5-ALPHA-L-ARABINOSIDASE A-RELATED"/>
    <property type="match status" value="1"/>
</dbReference>
<accession>A0AAQ1UJ05</accession>
<feature type="chain" id="PRO_5042947037" evidence="8">
    <location>
        <begin position="23"/>
        <end position="589"/>
    </location>
</feature>
<evidence type="ECO:0000256" key="4">
    <source>
        <dbReference type="ARBA" id="ARBA00023295"/>
    </source>
</evidence>
<dbReference type="GO" id="GO:0005975">
    <property type="term" value="P:carbohydrate metabolic process"/>
    <property type="evidence" value="ECO:0007669"/>
    <property type="project" value="InterPro"/>
</dbReference>
<dbReference type="CDD" id="cd08998">
    <property type="entry name" value="GH43_Arb43a-like"/>
    <property type="match status" value="1"/>
</dbReference>
<evidence type="ECO:0000259" key="9">
    <source>
        <dbReference type="Pfam" id="PF16369"/>
    </source>
</evidence>
<evidence type="ECO:0000256" key="5">
    <source>
        <dbReference type="PIRSR" id="PIRSR606710-1"/>
    </source>
</evidence>
<dbReference type="EMBL" id="UGTJ01000001">
    <property type="protein sequence ID" value="SUB80749.1"/>
    <property type="molecule type" value="Genomic_DNA"/>
</dbReference>
<evidence type="ECO:0000256" key="8">
    <source>
        <dbReference type="SAM" id="SignalP"/>
    </source>
</evidence>
<dbReference type="Proteomes" id="UP000255283">
    <property type="component" value="Unassembled WGS sequence"/>
</dbReference>
<dbReference type="InterPro" id="IPR023296">
    <property type="entry name" value="Glyco_hydro_beta-prop_sf"/>
</dbReference>
<feature type="site" description="Important for catalytic activity, responsible for pKa modulation of the active site Glu and correct orientation of both the proton donor and substrate" evidence="6">
    <location>
        <position position="288"/>
    </location>
</feature>
<dbReference type="InterPro" id="IPR050727">
    <property type="entry name" value="GH43_arabinanases"/>
</dbReference>
<comment type="pathway">
    <text evidence="1">Glycan metabolism; L-arabinan degradation.</text>
</comment>
<feature type="active site" description="Proton donor" evidence="5">
    <location>
        <position position="355"/>
    </location>
</feature>
<dbReference type="InterPro" id="IPR006710">
    <property type="entry name" value="Glyco_hydro_43"/>
</dbReference>
<evidence type="ECO:0000313" key="11">
    <source>
        <dbReference type="Proteomes" id="UP000255283"/>
    </source>
</evidence>
<evidence type="ECO:0000256" key="2">
    <source>
        <dbReference type="ARBA" id="ARBA00009865"/>
    </source>
</evidence>
<evidence type="ECO:0000256" key="1">
    <source>
        <dbReference type="ARBA" id="ARBA00004834"/>
    </source>
</evidence>
<protein>
    <submittedName>
        <fullName evidence="10">Arabinan endo-1,5-alpha-L-arabinosidase</fullName>
        <ecNumber evidence="10">3.2.1.99</ecNumber>
    </submittedName>
</protein>
<name>A0AAQ1UJ05_9BACT</name>
<keyword evidence="4 7" id="KW-0326">Glycosidase</keyword>
<gene>
    <name evidence="10" type="primary">abnA_1</name>
    <name evidence="10" type="ORF">NCTC13063_02046</name>
</gene>
<feature type="signal peptide" evidence="8">
    <location>
        <begin position="1"/>
        <end position="22"/>
    </location>
</feature>
<feature type="domain" description="Extracellular endo-alpha-(1-&gt;5)-L-arabinanase C-terminal" evidence="9">
    <location>
        <begin position="483"/>
        <end position="585"/>
    </location>
</feature>
<reference evidence="10 11" key="1">
    <citation type="submission" date="2018-06" db="EMBL/GenBank/DDBJ databases">
        <authorList>
            <consortium name="Pathogen Informatics"/>
            <person name="Doyle S."/>
        </authorList>
    </citation>
    <scope>NUCLEOTIDE SEQUENCE [LARGE SCALE GENOMIC DNA]</scope>
    <source>
        <strain evidence="10 11">NCTC13063</strain>
    </source>
</reference>
<dbReference type="Pfam" id="PF16369">
    <property type="entry name" value="GH43_C"/>
    <property type="match status" value="1"/>
</dbReference>
<comment type="similarity">
    <text evidence="2 7">Belongs to the glycosyl hydrolase 43 family.</text>
</comment>
<dbReference type="SUPFAM" id="SSF75005">
    <property type="entry name" value="Arabinanase/levansucrase/invertase"/>
    <property type="match status" value="1"/>
</dbReference>
<proteinExistence type="inferred from homology"/>
<comment type="caution">
    <text evidence="10">The sequence shown here is derived from an EMBL/GenBank/DDBJ whole genome shotgun (WGS) entry which is preliminary data.</text>
</comment>
<keyword evidence="3 7" id="KW-0378">Hydrolase</keyword>